<dbReference type="InterPro" id="IPR012340">
    <property type="entry name" value="NA-bd_OB-fold"/>
</dbReference>
<dbReference type="HAMAP" id="MF_00031">
    <property type="entry name" value="DNA_HJ_migration_RuvA"/>
    <property type="match status" value="1"/>
</dbReference>
<evidence type="ECO:0000259" key="7">
    <source>
        <dbReference type="SMART" id="SM00278"/>
    </source>
</evidence>
<dbReference type="AlphaFoldDB" id="A0A2W7MPN0"/>
<dbReference type="Proteomes" id="UP000248646">
    <property type="component" value="Unassembled WGS sequence"/>
</dbReference>
<dbReference type="InterPro" id="IPR013849">
    <property type="entry name" value="DNA_helicase_Holl-junc_RuvA_I"/>
</dbReference>
<keyword evidence="4 6" id="KW-0233">DNA recombination</keyword>
<dbReference type="RefSeq" id="WP_111437792.1">
    <property type="nucleotide sequence ID" value="NZ_QKZI01000001.1"/>
</dbReference>
<dbReference type="InterPro" id="IPR000085">
    <property type="entry name" value="RuvA"/>
</dbReference>
<comment type="function">
    <text evidence="6">The RuvA-RuvB-RuvC complex processes Holliday junction (HJ) DNA during genetic recombination and DNA repair, while the RuvA-RuvB complex plays an important role in the rescue of blocked DNA replication forks via replication fork reversal (RFR). RuvA specifically binds to HJ cruciform DNA, conferring on it an open structure. The RuvB hexamer acts as an ATP-dependent pump, pulling dsDNA into and through the RuvAB complex. HJ branch migration allows RuvC to scan DNA until it finds its consensus sequence, where it cleaves and resolves the cruciform DNA.</text>
</comment>
<dbReference type="Pfam" id="PF14520">
    <property type="entry name" value="HHH_5"/>
    <property type="match status" value="1"/>
</dbReference>
<keyword evidence="5 6" id="KW-0234">DNA repair</keyword>
<dbReference type="InterPro" id="IPR003583">
    <property type="entry name" value="Hlx-hairpin-Hlx_DNA-bd_motif"/>
</dbReference>
<dbReference type="GO" id="GO:0009378">
    <property type="term" value="F:four-way junction helicase activity"/>
    <property type="evidence" value="ECO:0007669"/>
    <property type="project" value="InterPro"/>
</dbReference>
<accession>A0A2W7MPN0</accession>
<keyword evidence="8" id="KW-0347">Helicase</keyword>
<dbReference type="Gene3D" id="1.10.150.20">
    <property type="entry name" value="5' to 3' exonuclease, C-terminal subdomain"/>
    <property type="match status" value="1"/>
</dbReference>
<dbReference type="NCBIfam" id="TIGR00084">
    <property type="entry name" value="ruvA"/>
    <property type="match status" value="1"/>
</dbReference>
<dbReference type="SUPFAM" id="SSF47781">
    <property type="entry name" value="RuvA domain 2-like"/>
    <property type="match status" value="1"/>
</dbReference>
<dbReference type="SUPFAM" id="SSF50249">
    <property type="entry name" value="Nucleic acid-binding proteins"/>
    <property type="match status" value="1"/>
</dbReference>
<comment type="similarity">
    <text evidence="6">Belongs to the RuvA family.</text>
</comment>
<comment type="caution">
    <text evidence="6">Lacks conserved residue(s) required for the propagation of feature annotation.</text>
</comment>
<evidence type="ECO:0000256" key="2">
    <source>
        <dbReference type="ARBA" id="ARBA00022763"/>
    </source>
</evidence>
<dbReference type="CDD" id="cd14332">
    <property type="entry name" value="UBA_RuvA_C"/>
    <property type="match status" value="1"/>
</dbReference>
<dbReference type="EMBL" id="QKZI01000001">
    <property type="protein sequence ID" value="PZX07104.1"/>
    <property type="molecule type" value="Genomic_DNA"/>
</dbReference>
<dbReference type="InterPro" id="IPR036267">
    <property type="entry name" value="RuvA_C_sf"/>
</dbReference>
<evidence type="ECO:0000256" key="4">
    <source>
        <dbReference type="ARBA" id="ARBA00023172"/>
    </source>
</evidence>
<dbReference type="GO" id="GO:0048476">
    <property type="term" value="C:Holliday junction resolvase complex"/>
    <property type="evidence" value="ECO:0007669"/>
    <property type="project" value="UniProtKB-UniRule"/>
</dbReference>
<protein>
    <recommendedName>
        <fullName evidence="6">Holliday junction branch migration complex subunit RuvA</fullName>
    </recommendedName>
</protein>
<dbReference type="InterPro" id="IPR011114">
    <property type="entry name" value="RuvA_C"/>
</dbReference>
<keyword evidence="9" id="KW-1185">Reference proteome</keyword>
<evidence type="ECO:0000313" key="9">
    <source>
        <dbReference type="Proteomes" id="UP000248646"/>
    </source>
</evidence>
<comment type="subcellular location">
    <subcellularLocation>
        <location evidence="6">Cytoplasm</location>
    </subcellularLocation>
</comment>
<keyword evidence="1 6" id="KW-0963">Cytoplasm</keyword>
<dbReference type="GO" id="GO:0006310">
    <property type="term" value="P:DNA recombination"/>
    <property type="evidence" value="ECO:0007669"/>
    <property type="project" value="UniProtKB-UniRule"/>
</dbReference>
<evidence type="ECO:0000313" key="8">
    <source>
        <dbReference type="EMBL" id="PZX07104.1"/>
    </source>
</evidence>
<dbReference type="InterPro" id="IPR010994">
    <property type="entry name" value="RuvA_2-like"/>
</dbReference>
<dbReference type="Pfam" id="PF01330">
    <property type="entry name" value="RuvA_N"/>
    <property type="match status" value="1"/>
</dbReference>
<feature type="region of interest" description="Domain III" evidence="6">
    <location>
        <begin position="154"/>
        <end position="207"/>
    </location>
</feature>
<proteinExistence type="inferred from homology"/>
<feature type="domain" description="Helix-hairpin-helix DNA-binding motif class 1" evidence="7">
    <location>
        <begin position="106"/>
        <end position="125"/>
    </location>
</feature>
<dbReference type="GO" id="GO:0005524">
    <property type="term" value="F:ATP binding"/>
    <property type="evidence" value="ECO:0007669"/>
    <property type="project" value="InterPro"/>
</dbReference>
<keyword evidence="2 6" id="KW-0227">DNA damage</keyword>
<name>A0A2W7MPN0_9BACI</name>
<sequence length="207" mass="23502">MYDYIKGQVTRVTPEFVVVEQQGIGYRLFTPNPFAFRKSEEVVQVYTHLNVREDTHQLMGFLTLPARELFRKLILVSGIGPKGALAILAGGEPTHVIQAIEREDESFLMKFPGVGKKTARQMILDLKGKLNDLIDIELMEFDNDDESSLFDHTQANHELEEAMLALMALGYSERELAKVRPQLKVETALQTTDEFMKRGLQLLFSGK</sequence>
<keyword evidence="8" id="KW-0378">Hydrolase</keyword>
<comment type="domain">
    <text evidence="6">Has three domains with a flexible linker between the domains II and III and assumes an 'L' shape. Domain III is highly mobile and contacts RuvB.</text>
</comment>
<dbReference type="SMART" id="SM00278">
    <property type="entry name" value="HhH1"/>
    <property type="match status" value="2"/>
</dbReference>
<comment type="caution">
    <text evidence="8">The sequence shown here is derived from an EMBL/GenBank/DDBJ whole genome shotgun (WGS) entry which is preliminary data.</text>
</comment>
<keyword evidence="3 6" id="KW-0238">DNA-binding</keyword>
<organism evidence="8 9">
    <name type="scientific">Psychrobacillus insolitus</name>
    <dbReference type="NCBI Taxonomy" id="1461"/>
    <lineage>
        <taxon>Bacteria</taxon>
        <taxon>Bacillati</taxon>
        <taxon>Bacillota</taxon>
        <taxon>Bacilli</taxon>
        <taxon>Bacillales</taxon>
        <taxon>Bacillaceae</taxon>
        <taxon>Psychrobacillus</taxon>
    </lineage>
</organism>
<feature type="domain" description="Helix-hairpin-helix DNA-binding motif class 1" evidence="7">
    <location>
        <begin position="71"/>
        <end position="90"/>
    </location>
</feature>
<evidence type="ECO:0000256" key="5">
    <source>
        <dbReference type="ARBA" id="ARBA00023204"/>
    </source>
</evidence>
<dbReference type="Pfam" id="PF07499">
    <property type="entry name" value="RuvA_C"/>
    <property type="match status" value="1"/>
</dbReference>
<evidence type="ECO:0000256" key="3">
    <source>
        <dbReference type="ARBA" id="ARBA00023125"/>
    </source>
</evidence>
<keyword evidence="8" id="KW-0067">ATP-binding</keyword>
<dbReference type="GO" id="GO:0009379">
    <property type="term" value="C:Holliday junction helicase complex"/>
    <property type="evidence" value="ECO:0007669"/>
    <property type="project" value="InterPro"/>
</dbReference>
<dbReference type="SUPFAM" id="SSF46929">
    <property type="entry name" value="DNA helicase RuvA subunit, C-terminal domain"/>
    <property type="match status" value="1"/>
</dbReference>
<gene>
    <name evidence="6" type="primary">ruvA</name>
    <name evidence="8" type="ORF">C7437_101211</name>
</gene>
<dbReference type="GO" id="GO:0005737">
    <property type="term" value="C:cytoplasm"/>
    <property type="evidence" value="ECO:0007669"/>
    <property type="project" value="UniProtKB-SubCell"/>
</dbReference>
<comment type="subunit">
    <text evidence="6">Homotetramer. Forms an RuvA(8)-RuvB(12)-Holliday junction (HJ) complex. HJ DNA is sandwiched between 2 RuvA tetramers; dsDNA enters through RuvA and exits via RuvB. An RuvB hexamer assembles on each DNA strand where it exits the tetramer. Each RuvB hexamer is contacted by two RuvA subunits (via domain III) on 2 adjacent RuvB subunits; this complex drives branch migration. In the full resolvosome a probable DNA-RuvA(4)-RuvB(12)-RuvC(2) complex forms which resolves the HJ.</text>
</comment>
<reference evidence="8 9" key="1">
    <citation type="submission" date="2018-06" db="EMBL/GenBank/DDBJ databases">
        <title>Genomic Encyclopedia of Type Strains, Phase IV (KMG-IV): sequencing the most valuable type-strain genomes for metagenomic binning, comparative biology and taxonomic classification.</title>
        <authorList>
            <person name="Goeker M."/>
        </authorList>
    </citation>
    <scope>NUCLEOTIDE SEQUENCE [LARGE SCALE GENOMIC DNA]</scope>
    <source>
        <strain evidence="8 9">DSM 5</strain>
    </source>
</reference>
<dbReference type="OrthoDB" id="5293449at2"/>
<dbReference type="GO" id="GO:0000400">
    <property type="term" value="F:four-way junction DNA binding"/>
    <property type="evidence" value="ECO:0007669"/>
    <property type="project" value="UniProtKB-UniRule"/>
</dbReference>
<evidence type="ECO:0000256" key="1">
    <source>
        <dbReference type="ARBA" id="ARBA00022490"/>
    </source>
</evidence>
<evidence type="ECO:0000256" key="6">
    <source>
        <dbReference type="HAMAP-Rule" id="MF_00031"/>
    </source>
</evidence>
<keyword evidence="8" id="KW-0547">Nucleotide-binding</keyword>
<dbReference type="GO" id="GO:0006281">
    <property type="term" value="P:DNA repair"/>
    <property type="evidence" value="ECO:0007669"/>
    <property type="project" value="UniProtKB-UniRule"/>
</dbReference>
<dbReference type="Gene3D" id="2.40.50.140">
    <property type="entry name" value="Nucleic acid-binding proteins"/>
    <property type="match status" value="1"/>
</dbReference>